<dbReference type="Pfam" id="PF03965">
    <property type="entry name" value="Penicillinase_R"/>
    <property type="match status" value="1"/>
</dbReference>
<protein>
    <submittedName>
        <fullName evidence="5">Transcriptional regulator</fullName>
    </submittedName>
</protein>
<evidence type="ECO:0000256" key="4">
    <source>
        <dbReference type="ARBA" id="ARBA00023163"/>
    </source>
</evidence>
<keyword evidence="3" id="KW-0238">DNA-binding</keyword>
<evidence type="ECO:0000256" key="1">
    <source>
        <dbReference type="ARBA" id="ARBA00011046"/>
    </source>
</evidence>
<name>A0A4D7K1T4_9BACT</name>
<keyword evidence="6" id="KW-1185">Reference proteome</keyword>
<dbReference type="Gene3D" id="1.10.4040.10">
    <property type="entry name" value="Penicillinase repressor domain"/>
    <property type="match status" value="1"/>
</dbReference>
<dbReference type="KEGG" id="fpf:DCC35_20365"/>
<dbReference type="GO" id="GO:0045892">
    <property type="term" value="P:negative regulation of DNA-templated transcription"/>
    <property type="evidence" value="ECO:0007669"/>
    <property type="project" value="InterPro"/>
</dbReference>
<keyword evidence="4" id="KW-0804">Transcription</keyword>
<dbReference type="InterPro" id="IPR036388">
    <property type="entry name" value="WH-like_DNA-bd_sf"/>
</dbReference>
<keyword evidence="2" id="KW-0805">Transcription regulation</keyword>
<proteinExistence type="inferred from homology"/>
<dbReference type="PIRSF" id="PIRSF019455">
    <property type="entry name" value="CopR_AtkY"/>
    <property type="match status" value="1"/>
</dbReference>
<dbReference type="InterPro" id="IPR005650">
    <property type="entry name" value="BlaI_family"/>
</dbReference>
<evidence type="ECO:0000256" key="3">
    <source>
        <dbReference type="ARBA" id="ARBA00023125"/>
    </source>
</evidence>
<dbReference type="OrthoDB" id="279010at2"/>
<dbReference type="InterPro" id="IPR036390">
    <property type="entry name" value="WH_DNA-bd_sf"/>
</dbReference>
<organism evidence="5 6">
    <name type="scientific">Mangrovivirga cuniculi</name>
    <dbReference type="NCBI Taxonomy" id="2715131"/>
    <lineage>
        <taxon>Bacteria</taxon>
        <taxon>Pseudomonadati</taxon>
        <taxon>Bacteroidota</taxon>
        <taxon>Cytophagia</taxon>
        <taxon>Cytophagales</taxon>
        <taxon>Mangrovivirgaceae</taxon>
        <taxon>Mangrovivirga</taxon>
    </lineage>
</organism>
<evidence type="ECO:0000256" key="2">
    <source>
        <dbReference type="ARBA" id="ARBA00023015"/>
    </source>
</evidence>
<comment type="similarity">
    <text evidence="1">Belongs to the BlaI transcriptional regulatory family.</text>
</comment>
<accession>A0A4D7K1T4</accession>
<dbReference type="Gene3D" id="1.10.10.10">
    <property type="entry name" value="Winged helix-like DNA-binding domain superfamily/Winged helix DNA-binding domain"/>
    <property type="match status" value="1"/>
</dbReference>
<evidence type="ECO:0000313" key="5">
    <source>
        <dbReference type="EMBL" id="QCK16915.1"/>
    </source>
</evidence>
<dbReference type="EMBL" id="CP028923">
    <property type="protein sequence ID" value="QCK16915.1"/>
    <property type="molecule type" value="Genomic_DNA"/>
</dbReference>
<sequence>MSVSKPTESELDVLRVLWDKGPSTVREVHDELSRQKDTGYTTTLKIMQLMHEKKYLSREKHGKTHIYKAEIDRKQTSDKLIDRLLETTFQGSAAKLVMHLLGNNKTDKAELEKIKKYLDDIEDSQQN</sequence>
<dbReference type="AlphaFoldDB" id="A0A4D7K1T4"/>
<gene>
    <name evidence="5" type="ORF">DCC35_20365</name>
</gene>
<dbReference type="RefSeq" id="WP_137092509.1">
    <property type="nucleotide sequence ID" value="NZ_CP028923.1"/>
</dbReference>
<evidence type="ECO:0000313" key="6">
    <source>
        <dbReference type="Proteomes" id="UP000298616"/>
    </source>
</evidence>
<dbReference type="SUPFAM" id="SSF46785">
    <property type="entry name" value="Winged helix' DNA-binding domain"/>
    <property type="match status" value="1"/>
</dbReference>
<reference evidence="5 6" key="1">
    <citation type="submission" date="2018-04" db="EMBL/GenBank/DDBJ databases">
        <title>Complete genome uncultured novel isolate.</title>
        <authorList>
            <person name="Merlino G."/>
        </authorList>
    </citation>
    <scope>NUCLEOTIDE SEQUENCE [LARGE SCALE GENOMIC DNA]</scope>
    <source>
        <strain evidence="6">R1DC9</strain>
    </source>
</reference>
<dbReference type="GO" id="GO:0003677">
    <property type="term" value="F:DNA binding"/>
    <property type="evidence" value="ECO:0007669"/>
    <property type="project" value="UniProtKB-KW"/>
</dbReference>
<dbReference type="Proteomes" id="UP000298616">
    <property type="component" value="Chromosome"/>
</dbReference>